<evidence type="ECO:0000313" key="3">
    <source>
        <dbReference type="Proteomes" id="UP000694867"/>
    </source>
</evidence>
<dbReference type="GeneID" id="100899794"/>
<dbReference type="PANTHER" id="PTHR35154">
    <property type="entry name" value="GBP PROTEIN"/>
    <property type="match status" value="1"/>
</dbReference>
<reference evidence="4" key="1">
    <citation type="submission" date="2025-08" db="UniProtKB">
        <authorList>
            <consortium name="RefSeq"/>
        </authorList>
    </citation>
    <scope>IDENTIFICATION</scope>
</reference>
<feature type="region of interest" description="Disordered" evidence="2">
    <location>
        <begin position="60"/>
        <end position="92"/>
    </location>
</feature>
<dbReference type="GO" id="GO:0005737">
    <property type="term" value="C:cytoplasm"/>
    <property type="evidence" value="ECO:0007669"/>
    <property type="project" value="TreeGrafter"/>
</dbReference>
<dbReference type="KEGG" id="goe:100899794"/>
<evidence type="ECO:0000256" key="2">
    <source>
        <dbReference type="SAM" id="MobiDB-lite"/>
    </source>
</evidence>
<protein>
    <submittedName>
        <fullName evidence="4">Uncharacterized protein LOC100899794</fullName>
    </submittedName>
</protein>
<dbReference type="Pfam" id="PF05350">
    <property type="entry name" value="GSK-3_bind"/>
    <property type="match status" value="1"/>
</dbReference>
<accession>A0AAJ6QUN0</accession>
<comment type="similarity">
    <text evidence="1">Belongs to the GSK-3-binding protein family.</text>
</comment>
<name>A0AAJ6QUN0_9ACAR</name>
<dbReference type="PANTHER" id="PTHR35154:SF3">
    <property type="entry name" value="GBP PROTEIN"/>
    <property type="match status" value="1"/>
</dbReference>
<dbReference type="Proteomes" id="UP000694867">
    <property type="component" value="Unplaced"/>
</dbReference>
<gene>
    <name evidence="4" type="primary">LOC100899794</name>
</gene>
<dbReference type="AlphaFoldDB" id="A0AAJ6QUN0"/>
<keyword evidence="3" id="KW-1185">Reference proteome</keyword>
<evidence type="ECO:0000256" key="1">
    <source>
        <dbReference type="ARBA" id="ARBA00010422"/>
    </source>
</evidence>
<dbReference type="RefSeq" id="XP_003744581.1">
    <property type="nucleotide sequence ID" value="XM_003744533.1"/>
</dbReference>
<proteinExistence type="inferred from homology"/>
<evidence type="ECO:0000313" key="4">
    <source>
        <dbReference type="RefSeq" id="XP_003744581.1"/>
    </source>
</evidence>
<sequence>MFTVFPQRMVVDLKDIKDSSAGNTSPMDELVSAIRENLKLKAPVSLTGVCRSCTSRTSRRVSPYSIPSKENRRDQCSCRRVSSPRNQSEQEDPYELLQVLLKQGTLISEAVRRLQDPKRRGTKNSQILGSPPSNDSCVSCDSNSAPVAASTTTAAKKTTSNGKFLACAAT</sequence>
<feature type="region of interest" description="Disordered" evidence="2">
    <location>
        <begin position="114"/>
        <end position="136"/>
    </location>
</feature>
<dbReference type="InterPro" id="IPR008014">
    <property type="entry name" value="GSK3-bd"/>
</dbReference>
<organism evidence="3 4">
    <name type="scientific">Galendromus occidentalis</name>
    <name type="common">western predatory mite</name>
    <dbReference type="NCBI Taxonomy" id="34638"/>
    <lineage>
        <taxon>Eukaryota</taxon>
        <taxon>Metazoa</taxon>
        <taxon>Ecdysozoa</taxon>
        <taxon>Arthropoda</taxon>
        <taxon>Chelicerata</taxon>
        <taxon>Arachnida</taxon>
        <taxon>Acari</taxon>
        <taxon>Parasitiformes</taxon>
        <taxon>Mesostigmata</taxon>
        <taxon>Gamasina</taxon>
        <taxon>Phytoseioidea</taxon>
        <taxon>Phytoseiidae</taxon>
        <taxon>Typhlodrominae</taxon>
        <taxon>Galendromus</taxon>
    </lineage>
</organism>